<keyword evidence="2" id="KW-1185">Reference proteome</keyword>
<evidence type="ECO:0000313" key="1">
    <source>
        <dbReference type="EMBL" id="KAF1992685.1"/>
    </source>
</evidence>
<sequence>KGKKRSLKAPTKDTLKKRAIIRPIGSREPQGTIVGVLALRLQRSHNITPST</sequence>
<evidence type="ECO:0000313" key="2">
    <source>
        <dbReference type="Proteomes" id="UP000799779"/>
    </source>
</evidence>
<accession>A0A6A5W0G8</accession>
<organism evidence="1 2">
    <name type="scientific">Amniculicola lignicola CBS 123094</name>
    <dbReference type="NCBI Taxonomy" id="1392246"/>
    <lineage>
        <taxon>Eukaryota</taxon>
        <taxon>Fungi</taxon>
        <taxon>Dikarya</taxon>
        <taxon>Ascomycota</taxon>
        <taxon>Pezizomycotina</taxon>
        <taxon>Dothideomycetes</taxon>
        <taxon>Pleosporomycetidae</taxon>
        <taxon>Pleosporales</taxon>
        <taxon>Amniculicolaceae</taxon>
        <taxon>Amniculicola</taxon>
    </lineage>
</organism>
<dbReference type="Proteomes" id="UP000799779">
    <property type="component" value="Unassembled WGS sequence"/>
</dbReference>
<gene>
    <name evidence="1" type="ORF">P154DRAFT_598174</name>
</gene>
<reference evidence="1" key="1">
    <citation type="journal article" date="2020" name="Stud. Mycol.">
        <title>101 Dothideomycetes genomes: a test case for predicting lifestyles and emergence of pathogens.</title>
        <authorList>
            <person name="Haridas S."/>
            <person name="Albert R."/>
            <person name="Binder M."/>
            <person name="Bloem J."/>
            <person name="Labutti K."/>
            <person name="Salamov A."/>
            <person name="Andreopoulos B."/>
            <person name="Baker S."/>
            <person name="Barry K."/>
            <person name="Bills G."/>
            <person name="Bluhm B."/>
            <person name="Cannon C."/>
            <person name="Castanera R."/>
            <person name="Culley D."/>
            <person name="Daum C."/>
            <person name="Ezra D."/>
            <person name="Gonzalez J."/>
            <person name="Henrissat B."/>
            <person name="Kuo A."/>
            <person name="Liang C."/>
            <person name="Lipzen A."/>
            <person name="Lutzoni F."/>
            <person name="Magnuson J."/>
            <person name="Mondo S."/>
            <person name="Nolan M."/>
            <person name="Ohm R."/>
            <person name="Pangilinan J."/>
            <person name="Park H.-J."/>
            <person name="Ramirez L."/>
            <person name="Alfaro M."/>
            <person name="Sun H."/>
            <person name="Tritt A."/>
            <person name="Yoshinaga Y."/>
            <person name="Zwiers L.-H."/>
            <person name="Turgeon B."/>
            <person name="Goodwin S."/>
            <person name="Spatafora J."/>
            <person name="Crous P."/>
            <person name="Grigoriev I."/>
        </authorList>
    </citation>
    <scope>NUCLEOTIDE SEQUENCE</scope>
    <source>
        <strain evidence="1">CBS 123094</strain>
    </source>
</reference>
<proteinExistence type="predicted"/>
<name>A0A6A5W0G8_9PLEO</name>
<dbReference type="AlphaFoldDB" id="A0A6A5W0G8"/>
<dbReference type="EMBL" id="ML977866">
    <property type="protein sequence ID" value="KAF1992685.1"/>
    <property type="molecule type" value="Genomic_DNA"/>
</dbReference>
<feature type="non-terminal residue" evidence="1">
    <location>
        <position position="1"/>
    </location>
</feature>
<protein>
    <submittedName>
        <fullName evidence="1">Uncharacterized protein</fullName>
    </submittedName>
</protein>